<dbReference type="InterPro" id="IPR001360">
    <property type="entry name" value="Glyco_hydro_1"/>
</dbReference>
<dbReference type="InterPro" id="IPR029903">
    <property type="entry name" value="RmlD-like-bd"/>
</dbReference>
<gene>
    <name evidence="8" type="ORF">BV97_03706</name>
</gene>
<reference evidence="8 9" key="1">
    <citation type="submission" date="2014-03" db="EMBL/GenBank/DDBJ databases">
        <title>Whole genome sequence of Novosphingobium resinovorum KF1.</title>
        <authorList>
            <person name="Gan H.M."/>
            <person name="Gan H.Y."/>
            <person name="Chew T.H."/>
            <person name="Savka M.A."/>
        </authorList>
    </citation>
    <scope>NUCLEOTIDE SEQUENCE [LARGE SCALE GENOMIC DNA]</scope>
    <source>
        <strain evidence="8 9">KF1</strain>
    </source>
</reference>
<dbReference type="EMBL" id="JFYZ01000020">
    <property type="protein sequence ID" value="EZP79923.1"/>
    <property type="molecule type" value="Genomic_DNA"/>
</dbReference>
<protein>
    <recommendedName>
        <fullName evidence="4 6">dTDP-4-dehydrorhamnose reductase</fullName>
        <ecNumber evidence="3 6">1.1.1.133</ecNumber>
    </recommendedName>
</protein>
<dbReference type="EC" id="1.1.1.133" evidence="3 6"/>
<dbReference type="GO" id="GO:0005975">
    <property type="term" value="P:carbohydrate metabolic process"/>
    <property type="evidence" value="ECO:0007669"/>
    <property type="project" value="InterPro"/>
</dbReference>
<dbReference type="PATRIC" id="fig|158500.4.peg.3778"/>
<keyword evidence="6" id="KW-0521">NADP</keyword>
<evidence type="ECO:0000256" key="1">
    <source>
        <dbReference type="ARBA" id="ARBA00004781"/>
    </source>
</evidence>
<evidence type="ECO:0000256" key="4">
    <source>
        <dbReference type="ARBA" id="ARBA00017099"/>
    </source>
</evidence>
<comment type="function">
    <text evidence="6">Catalyzes the reduction of dTDP-6-deoxy-L-lyxo-4-hexulose to yield dTDP-L-rhamnose.</text>
</comment>
<dbReference type="AlphaFoldDB" id="A0A031JT08"/>
<dbReference type="SUPFAM" id="SSF51445">
    <property type="entry name" value="(Trans)glycosidases"/>
    <property type="match status" value="1"/>
</dbReference>
<feature type="domain" description="RmlD-like substrate binding" evidence="7">
    <location>
        <begin position="463"/>
        <end position="716"/>
    </location>
</feature>
<dbReference type="Gene3D" id="3.40.50.720">
    <property type="entry name" value="NAD(P)-binding Rossmann-like Domain"/>
    <property type="match status" value="1"/>
</dbReference>
<comment type="caution">
    <text evidence="8">The sequence shown here is derived from an EMBL/GenBank/DDBJ whole genome shotgun (WGS) entry which is preliminary data.</text>
</comment>
<evidence type="ECO:0000256" key="6">
    <source>
        <dbReference type="RuleBase" id="RU364082"/>
    </source>
</evidence>
<dbReference type="GO" id="GO:0008831">
    <property type="term" value="F:dTDP-4-dehydrorhamnose reductase activity"/>
    <property type="evidence" value="ECO:0007669"/>
    <property type="project" value="UniProtKB-EC"/>
</dbReference>
<dbReference type="Gene3D" id="3.20.20.80">
    <property type="entry name" value="Glycosidases"/>
    <property type="match status" value="1"/>
</dbReference>
<comment type="pathway">
    <text evidence="1 6">Carbohydrate biosynthesis; dTDP-L-rhamnose biosynthesis.</text>
</comment>
<evidence type="ECO:0000313" key="8">
    <source>
        <dbReference type="EMBL" id="EZP79923.1"/>
    </source>
</evidence>
<dbReference type="InterPro" id="IPR005913">
    <property type="entry name" value="dTDP_dehydrorham_reduct"/>
</dbReference>
<evidence type="ECO:0000256" key="5">
    <source>
        <dbReference type="ARBA" id="ARBA00048200"/>
    </source>
</evidence>
<dbReference type="SUPFAM" id="SSF51735">
    <property type="entry name" value="NAD(P)-binding Rossmann-fold domains"/>
    <property type="match status" value="1"/>
</dbReference>
<dbReference type="InterPro" id="IPR017853">
    <property type="entry name" value="GH"/>
</dbReference>
<dbReference type="eggNOG" id="COG1091">
    <property type="taxonomic scope" value="Bacteria"/>
</dbReference>
<comment type="catalytic activity">
    <reaction evidence="5 6">
        <text>dTDP-beta-L-rhamnose + NADP(+) = dTDP-4-dehydro-beta-L-rhamnose + NADPH + H(+)</text>
        <dbReference type="Rhea" id="RHEA:21796"/>
        <dbReference type="ChEBI" id="CHEBI:15378"/>
        <dbReference type="ChEBI" id="CHEBI:57510"/>
        <dbReference type="ChEBI" id="CHEBI:57783"/>
        <dbReference type="ChEBI" id="CHEBI:58349"/>
        <dbReference type="ChEBI" id="CHEBI:62830"/>
        <dbReference type="EC" id="1.1.1.133"/>
    </reaction>
</comment>
<dbReference type="Pfam" id="PF04321">
    <property type="entry name" value="RmlD_sub_bind"/>
    <property type="match status" value="1"/>
</dbReference>
<dbReference type="Proteomes" id="UP000024329">
    <property type="component" value="Unassembled WGS sequence"/>
</dbReference>
<keyword evidence="6" id="KW-0560">Oxidoreductase</keyword>
<dbReference type="GO" id="GO:0019305">
    <property type="term" value="P:dTDP-rhamnose biosynthetic process"/>
    <property type="evidence" value="ECO:0007669"/>
    <property type="project" value="UniProtKB-UniPathway"/>
</dbReference>
<comment type="similarity">
    <text evidence="2 6">Belongs to the dTDP-4-dehydrorhamnose reductase family.</text>
</comment>
<dbReference type="PANTHER" id="PTHR10491:SF4">
    <property type="entry name" value="METHIONINE ADENOSYLTRANSFERASE 2 SUBUNIT BETA"/>
    <property type="match status" value="1"/>
</dbReference>
<sequence length="746" mass="82807">MSVVLAKVWEICTMKRHLELWGGPECTINRVRDTYQDQFERCGHYDRIDDLNLFADIGITTIRYPILWECIAPDRPGQHLWQGVDARIDRLRAHGIDVIAGLVHHGSGPSYTHLLDDDGFARGLADFAARVAERYSWINQWTPVNEPLTTARFSALYGHWYPHVRDEGAFWRALLNQIDGTRLAMQAIRRVNPAARLVQTEDLGRTFATAELREQAAFENIRRWATWDLLFGRVRRGHPLWRRMAAHGLEHRLEAIAADPCPPDIIGINHYLTSERFLDHRMQRYPAHAHGGNDGQRYADVEAIRVLEPPPPGLRGVIEEAWDRYATPIAVTEVHNGCTREEQLRWLAEAWDCAEDLRNEGVDVRAITLWSLLGSSGWNTLLTAPGIYEPGIFDVSSGTPRATALAALGTALATGAARHPLAAQPGWWRRPIRLEYPAVRRPAPAVQHRADSCRERAPMGRPLLIMGATGTLGQAFARACTLRNIPHVLTARHALDITSEASIGAALDRHDPWAVVNAAGWVRVDEAESHAARCFAANSDGPVRLARMAEERGLATLNVSSDLVFGGKAEGAYVETDAPDPRNVYGESKARMEEGLLALAGTHLIVRTAAFFSPHDEFNFAVAVARALTAGQPFEAAADQRITPTYVPHLVRVALDLLIDGEQGLWHLTNETELSWAEFAEAVADSLNLPRHLIRAVPGARLNQMAPRPSRVPLATGRGAHLPSLADALGEFARHEKRQQAVRELA</sequence>
<dbReference type="PANTHER" id="PTHR10491">
    <property type="entry name" value="DTDP-4-DEHYDRORHAMNOSE REDUCTASE"/>
    <property type="match status" value="1"/>
</dbReference>
<accession>A0A031JT08</accession>
<evidence type="ECO:0000313" key="9">
    <source>
        <dbReference type="Proteomes" id="UP000024329"/>
    </source>
</evidence>
<dbReference type="Pfam" id="PF00232">
    <property type="entry name" value="Glyco_hydro_1"/>
    <property type="match status" value="1"/>
</dbReference>
<dbReference type="Gene3D" id="3.90.25.10">
    <property type="entry name" value="UDP-galactose 4-epimerase, domain 1"/>
    <property type="match status" value="1"/>
</dbReference>
<name>A0A031JT08_9SPHN</name>
<dbReference type="CDD" id="cd05254">
    <property type="entry name" value="dTDP_HR_like_SDR_e"/>
    <property type="match status" value="1"/>
</dbReference>
<proteinExistence type="inferred from homology"/>
<dbReference type="InterPro" id="IPR036291">
    <property type="entry name" value="NAD(P)-bd_dom_sf"/>
</dbReference>
<evidence type="ECO:0000256" key="2">
    <source>
        <dbReference type="ARBA" id="ARBA00010944"/>
    </source>
</evidence>
<comment type="cofactor">
    <cofactor evidence="6">
        <name>Mg(2+)</name>
        <dbReference type="ChEBI" id="CHEBI:18420"/>
    </cofactor>
    <text evidence="6">Binds 1 Mg(2+) ion per monomer.</text>
</comment>
<evidence type="ECO:0000256" key="3">
    <source>
        <dbReference type="ARBA" id="ARBA00012929"/>
    </source>
</evidence>
<dbReference type="UniPathway" id="UPA00124"/>
<dbReference type="eggNOG" id="COG2723">
    <property type="taxonomic scope" value="Bacteria"/>
</dbReference>
<organism evidence="8 9">
    <name type="scientific">Novosphingobium resinovorum</name>
    <dbReference type="NCBI Taxonomy" id="158500"/>
    <lineage>
        <taxon>Bacteria</taxon>
        <taxon>Pseudomonadati</taxon>
        <taxon>Pseudomonadota</taxon>
        <taxon>Alphaproteobacteria</taxon>
        <taxon>Sphingomonadales</taxon>
        <taxon>Sphingomonadaceae</taxon>
        <taxon>Novosphingobium</taxon>
    </lineage>
</organism>
<dbReference type="GO" id="GO:0004553">
    <property type="term" value="F:hydrolase activity, hydrolyzing O-glycosyl compounds"/>
    <property type="evidence" value="ECO:0007669"/>
    <property type="project" value="InterPro"/>
</dbReference>
<evidence type="ECO:0000259" key="7">
    <source>
        <dbReference type="Pfam" id="PF04321"/>
    </source>
</evidence>